<proteinExistence type="predicted"/>
<dbReference type="InterPro" id="IPR000297">
    <property type="entry name" value="PPIase_PpiC"/>
</dbReference>
<dbReference type="AlphaFoldDB" id="A0A532V3R5"/>
<name>A0A532V3R5_UNCL8</name>
<dbReference type="Proteomes" id="UP000319619">
    <property type="component" value="Unassembled WGS sequence"/>
</dbReference>
<dbReference type="PROSITE" id="PS01096">
    <property type="entry name" value="PPIC_PPIASE_1"/>
    <property type="match status" value="1"/>
</dbReference>
<comment type="caution">
    <text evidence="5">The sequence shown here is derived from an EMBL/GenBank/DDBJ whole genome shotgun (WGS) entry which is preliminary data.</text>
</comment>
<evidence type="ECO:0000256" key="2">
    <source>
        <dbReference type="SAM" id="MobiDB-lite"/>
    </source>
</evidence>
<feature type="region of interest" description="Disordered" evidence="2">
    <location>
        <begin position="586"/>
        <end position="621"/>
    </location>
</feature>
<dbReference type="InterPro" id="IPR046357">
    <property type="entry name" value="PPIase_dom_sf"/>
</dbReference>
<dbReference type="EMBL" id="NJBN01000002">
    <property type="protein sequence ID" value="TKJ41860.1"/>
    <property type="molecule type" value="Genomic_DNA"/>
</dbReference>
<evidence type="ECO:0000313" key="6">
    <source>
        <dbReference type="Proteomes" id="UP000319619"/>
    </source>
</evidence>
<feature type="domain" description="PpiC" evidence="4">
    <location>
        <begin position="143"/>
        <end position="245"/>
    </location>
</feature>
<dbReference type="Pfam" id="PF13616">
    <property type="entry name" value="Rotamase_3"/>
    <property type="match status" value="1"/>
</dbReference>
<evidence type="ECO:0000313" key="5">
    <source>
        <dbReference type="EMBL" id="TKJ41860.1"/>
    </source>
</evidence>
<evidence type="ECO:0000256" key="1">
    <source>
        <dbReference type="PROSITE-ProRule" id="PRU00278"/>
    </source>
</evidence>
<feature type="transmembrane region" description="Helical" evidence="3">
    <location>
        <begin position="12"/>
        <end position="33"/>
    </location>
</feature>
<dbReference type="SUPFAM" id="SSF54534">
    <property type="entry name" value="FKBP-like"/>
    <property type="match status" value="2"/>
</dbReference>
<keyword evidence="3" id="KW-0472">Membrane</keyword>
<keyword evidence="3" id="KW-1133">Transmembrane helix</keyword>
<dbReference type="PROSITE" id="PS50198">
    <property type="entry name" value="PPIC_PPIASE_2"/>
    <property type="match status" value="2"/>
</dbReference>
<dbReference type="GO" id="GO:0003755">
    <property type="term" value="F:peptidyl-prolyl cis-trans isomerase activity"/>
    <property type="evidence" value="ECO:0007669"/>
    <property type="project" value="UniProtKB-KW"/>
</dbReference>
<feature type="compositionally biased region" description="Basic and acidic residues" evidence="2">
    <location>
        <begin position="586"/>
        <end position="608"/>
    </location>
</feature>
<evidence type="ECO:0000259" key="4">
    <source>
        <dbReference type="PROSITE" id="PS50198"/>
    </source>
</evidence>
<sequence>MFPASLKSNKTTVIKTISVLVPVLLAIIILFAGCGKKEGKIAKVGSEYIYADEFKDAMIKLYRNVEFASLRELEDRRTLARNIADNKLKALDAYSMGLDQDSTIVASAEESRKQAAIQELYRVAIMEKVVPPEAVREHYDKMGEEIKARHMLFRTIPDLEESEIEEVLANANKAMEALKNGADFDSLAREVSEDGTTSQNGGDLGWFSWGRMVDEFQGAAFALEIGEISELIKSSYGYHIILLEGRRESQSRKDFDEEKDNIMQTMRRTFQDELTKAAEMYLEEIKEGKELSYNYANIQKILDKVSDPSVPRNNSYFADFAEDEKAWVVATLVGDTITVSDLDEQIAKIGRPPQWRDQKSIIQLVERMVLPDFLADHAEELGLYKSESVKKNYKSSLEIAMIRRVEEIKIEEKIEVNDTTMLEYYNDNLQDFMTDSTVEIQEIYVVIDEEKGKDKKYADKIAKRAKRGENFTSLVKKYSDRKSTTSKNGKIGPITSRQYGAIGRHSFKMEKGEISDPIKMGRNGYSIVKLLKKTPSVPKEFDVAKPQVERQLRQTKEEKLREEWMAELEKRYPVTIYDDQLMKVLPKPEKDQEAVAETPKPKAPEPKMKQIPIKPKKGEGN</sequence>
<dbReference type="InterPro" id="IPR050245">
    <property type="entry name" value="PrsA_foldase"/>
</dbReference>
<dbReference type="Gene3D" id="3.10.50.40">
    <property type="match status" value="2"/>
</dbReference>
<gene>
    <name evidence="5" type="ORF">CEE37_04640</name>
</gene>
<evidence type="ECO:0000256" key="3">
    <source>
        <dbReference type="SAM" id="Phobius"/>
    </source>
</evidence>
<keyword evidence="1" id="KW-0413">Isomerase</keyword>
<organism evidence="5 6">
    <name type="scientific">candidate division LCP-89 bacterium B3_LCP</name>
    <dbReference type="NCBI Taxonomy" id="2012998"/>
    <lineage>
        <taxon>Bacteria</taxon>
        <taxon>Pseudomonadati</taxon>
        <taxon>Bacteria division LCP-89</taxon>
    </lineage>
</organism>
<reference evidence="5 6" key="1">
    <citation type="submission" date="2017-06" db="EMBL/GenBank/DDBJ databases">
        <title>Novel microbial phyla capable of carbon fixation and sulfur reduction in deep-sea sediments.</title>
        <authorList>
            <person name="Huang J."/>
            <person name="Baker B."/>
            <person name="Wang Y."/>
        </authorList>
    </citation>
    <scope>NUCLEOTIDE SEQUENCE [LARGE SCALE GENOMIC DNA]</scope>
    <source>
        <strain evidence="5">B3_LCP</strain>
    </source>
</reference>
<accession>A0A532V3R5</accession>
<dbReference type="Pfam" id="PF13145">
    <property type="entry name" value="Rotamase_2"/>
    <property type="match status" value="1"/>
</dbReference>
<keyword evidence="1" id="KW-0697">Rotamase</keyword>
<dbReference type="PROSITE" id="PS51257">
    <property type="entry name" value="PROKAR_LIPOPROTEIN"/>
    <property type="match status" value="1"/>
</dbReference>
<feature type="domain" description="PpiC" evidence="4">
    <location>
        <begin position="435"/>
        <end position="532"/>
    </location>
</feature>
<dbReference type="PANTHER" id="PTHR47245:SF2">
    <property type="entry name" value="PEPTIDYL-PROLYL CIS-TRANS ISOMERASE HP_0175-RELATED"/>
    <property type="match status" value="1"/>
</dbReference>
<keyword evidence="3" id="KW-0812">Transmembrane</keyword>
<protein>
    <recommendedName>
        <fullName evidence="4">PpiC domain-containing protein</fullName>
    </recommendedName>
</protein>
<dbReference type="PANTHER" id="PTHR47245">
    <property type="entry name" value="PEPTIDYLPROLYL ISOMERASE"/>
    <property type="match status" value="1"/>
</dbReference>
<dbReference type="InterPro" id="IPR023058">
    <property type="entry name" value="PPIase_PpiC_CS"/>
</dbReference>